<feature type="compositionally biased region" description="Low complexity" evidence="1">
    <location>
        <begin position="460"/>
        <end position="479"/>
    </location>
</feature>
<proteinExistence type="predicted"/>
<dbReference type="AlphaFoldDB" id="A0A0N4ZNJ5"/>
<evidence type="ECO:0000256" key="1">
    <source>
        <dbReference type="SAM" id="MobiDB-lite"/>
    </source>
</evidence>
<reference evidence="4" key="1">
    <citation type="submission" date="2017-02" db="UniProtKB">
        <authorList>
            <consortium name="WormBaseParasite"/>
        </authorList>
    </citation>
    <scope>IDENTIFICATION</scope>
</reference>
<evidence type="ECO:0000313" key="3">
    <source>
        <dbReference type="Proteomes" id="UP000038045"/>
    </source>
</evidence>
<keyword evidence="3" id="KW-1185">Reference proteome</keyword>
<feature type="region of interest" description="Disordered" evidence="1">
    <location>
        <begin position="446"/>
        <end position="506"/>
    </location>
</feature>
<name>A0A0N4ZNJ5_PARTI</name>
<organism evidence="3 4">
    <name type="scientific">Parastrongyloides trichosuri</name>
    <name type="common">Possum-specific nematode worm</name>
    <dbReference type="NCBI Taxonomy" id="131310"/>
    <lineage>
        <taxon>Eukaryota</taxon>
        <taxon>Metazoa</taxon>
        <taxon>Ecdysozoa</taxon>
        <taxon>Nematoda</taxon>
        <taxon>Chromadorea</taxon>
        <taxon>Rhabditida</taxon>
        <taxon>Tylenchina</taxon>
        <taxon>Panagrolaimomorpha</taxon>
        <taxon>Strongyloidoidea</taxon>
        <taxon>Strongyloididae</taxon>
        <taxon>Parastrongyloides</taxon>
    </lineage>
</organism>
<dbReference type="WBParaSite" id="PTRK_0001010800.1">
    <property type="protein sequence ID" value="PTRK_0001010800.1"/>
    <property type="gene ID" value="PTRK_0001010800"/>
</dbReference>
<dbReference type="GO" id="GO:0051289">
    <property type="term" value="P:protein homotetramerization"/>
    <property type="evidence" value="ECO:0007669"/>
    <property type="project" value="InterPro"/>
</dbReference>
<sequence length="593" mass="65992">MGTPTPRKFSEKIALMERKQNEDQELFHSIMRDVKAITSSNSTSNPTTPLPSTQSSQPTTNFVFQNNNQGYSNINNIHQQNSNNISSYQGIPINSNTLQLQNNVWNGVGGSLPNVHDPFFHQNQTIPQNTLNAFYINPNNNYNQSITYSQIRSRSPGAPNHYHPYSNGINPLRGRSQCERQNTFDGGETSFPSISNQLAPPDMHHWKARSDSAINVHPHSNYFSDMMNNHHLGGNLPNYEQFHNIYHPNNLMNNGNLIEDSINPNNIPYNCQTSTTSSRQQSPIPQTNYCNNFPIENCNTSPINSPQYPPTTTYSTVSSPVCYTPSLGSPNSVSQDSPTNNTFPQHTNLSCIQQQSTSTEYSCQQQTTSTIHGNSILQNHVQSPINNPICIPTSQIQMINMTQQQQQQSSCQQSQTSINPQNHMMINQNGSHLPCQQQQSPIVTYPPSYPQTLIGPYSNIPQESSFQQSSPESPSTSIICDNNKSSTSPRGNNTYPKKKFSNSPDPMDIPNIVLTGADGELDSFQNLNLSNENFDFTSTNPNTLINCGGMMRNGGEIIITTGGETTSSYHNITNNPSMRDLQSSIIITRDFIN</sequence>
<evidence type="ECO:0000313" key="4">
    <source>
        <dbReference type="WBParaSite" id="PTRK_0001010800.1"/>
    </source>
</evidence>
<feature type="domain" description="Transducer of regulated CREB activity N-terminal" evidence="2">
    <location>
        <begin position="5"/>
        <end position="54"/>
    </location>
</feature>
<dbReference type="Proteomes" id="UP000038045">
    <property type="component" value="Unplaced"/>
</dbReference>
<dbReference type="InterPro" id="IPR024783">
    <property type="entry name" value="TORC_N"/>
</dbReference>
<evidence type="ECO:0000259" key="2">
    <source>
        <dbReference type="Pfam" id="PF12884"/>
    </source>
</evidence>
<feature type="compositionally biased region" description="Polar residues" evidence="1">
    <location>
        <begin position="480"/>
        <end position="495"/>
    </location>
</feature>
<dbReference type="Pfam" id="PF12884">
    <property type="entry name" value="TORC_N"/>
    <property type="match status" value="1"/>
</dbReference>
<dbReference type="GO" id="GO:0008140">
    <property type="term" value="F:cAMP response element binding protein binding"/>
    <property type="evidence" value="ECO:0007669"/>
    <property type="project" value="InterPro"/>
</dbReference>
<dbReference type="STRING" id="131310.A0A0N4ZNJ5"/>
<feature type="region of interest" description="Disordered" evidence="1">
    <location>
        <begin position="39"/>
        <end position="58"/>
    </location>
</feature>
<accession>A0A0N4ZNJ5</accession>
<protein>
    <submittedName>
        <fullName evidence="4">TORC_N domain-containing protein</fullName>
    </submittedName>
</protein>